<protein>
    <submittedName>
        <fullName evidence="2">Uncharacterized protein</fullName>
    </submittedName>
</protein>
<dbReference type="KEGG" id="sjp:SJA_C2-00100"/>
<keyword evidence="3" id="KW-1185">Reference proteome</keyword>
<dbReference type="Proteomes" id="UP000007753">
    <property type="component" value="Chromosome 2"/>
</dbReference>
<name>D4Z7A4_SPHIU</name>
<evidence type="ECO:0000313" key="3">
    <source>
        <dbReference type="Proteomes" id="UP000007753"/>
    </source>
</evidence>
<dbReference type="STRING" id="452662.SJA_C2-00100"/>
<feature type="compositionally biased region" description="Basic and acidic residues" evidence="1">
    <location>
        <begin position="41"/>
        <end position="52"/>
    </location>
</feature>
<accession>D4Z7A4</accession>
<dbReference type="HOGENOM" id="CLU_2221537_0_0_5"/>
<feature type="compositionally biased region" description="Basic residues" evidence="1">
    <location>
        <begin position="56"/>
        <end position="67"/>
    </location>
</feature>
<organism evidence="2 3">
    <name type="scientific">Sphingobium indicum (strain DSM 16413 / CCM 7287 / MTCC 6362 / UT26 / NBRC 101211 / UT26S)</name>
    <name type="common">Sphingobium japonicum</name>
    <dbReference type="NCBI Taxonomy" id="452662"/>
    <lineage>
        <taxon>Bacteria</taxon>
        <taxon>Pseudomonadati</taxon>
        <taxon>Pseudomonadota</taxon>
        <taxon>Alphaproteobacteria</taxon>
        <taxon>Sphingomonadales</taxon>
        <taxon>Sphingomonadaceae</taxon>
        <taxon>Sphingobium</taxon>
    </lineage>
</organism>
<proteinExistence type="predicted"/>
<feature type="region of interest" description="Disordered" evidence="1">
    <location>
        <begin position="41"/>
        <end position="68"/>
    </location>
</feature>
<sequence>MVLTCLFALNQPLCDRRTAKIGSKIALLALCDAEIMPDREPLGAFPLRRDSDLPGARRRSGRGKGRAGVRSAKMVAIVERQAMPAWADRPRRGFGTARIFYKGLQI</sequence>
<gene>
    <name evidence="2" type="ordered locus">SJA_C2-00100</name>
</gene>
<reference evidence="2 3" key="1">
    <citation type="journal article" date="2010" name="J. Bacteriol.">
        <title>Complete genome sequence of the representative gamma-hexachlorocyclohexane-degrading bacterium Sphingobium japonicum UT26.</title>
        <authorList>
            <person name="Nagata Y."/>
            <person name="Ohtsubo Y."/>
            <person name="Endo R."/>
            <person name="Ichikawa N."/>
            <person name="Ankai A."/>
            <person name="Oguchi A."/>
            <person name="Fukui S."/>
            <person name="Fujita N."/>
            <person name="Tsuda M."/>
        </authorList>
    </citation>
    <scope>NUCLEOTIDE SEQUENCE [LARGE SCALE GENOMIC DNA]</scope>
    <source>
        <strain evidence="3">DSM 16413 / CCM 7287 / MTCC 6362 / UT26 / NBRC 101211 / UT26S</strain>
    </source>
</reference>
<dbReference type="EMBL" id="AP010804">
    <property type="protein sequence ID" value="BAI98373.1"/>
    <property type="molecule type" value="Genomic_DNA"/>
</dbReference>
<evidence type="ECO:0000256" key="1">
    <source>
        <dbReference type="SAM" id="MobiDB-lite"/>
    </source>
</evidence>
<evidence type="ECO:0000313" key="2">
    <source>
        <dbReference type="EMBL" id="BAI98373.1"/>
    </source>
</evidence>
<dbReference type="AlphaFoldDB" id="D4Z7A4"/>